<feature type="compositionally biased region" description="Basic and acidic residues" evidence="1">
    <location>
        <begin position="92"/>
        <end position="105"/>
    </location>
</feature>
<feature type="compositionally biased region" description="Basic and acidic residues" evidence="1">
    <location>
        <begin position="9"/>
        <end position="19"/>
    </location>
</feature>
<feature type="region of interest" description="Disordered" evidence="1">
    <location>
        <begin position="352"/>
        <end position="371"/>
    </location>
</feature>
<dbReference type="Proteomes" id="UP001153269">
    <property type="component" value="Unassembled WGS sequence"/>
</dbReference>
<evidence type="ECO:0000313" key="2">
    <source>
        <dbReference type="EMBL" id="CAB1442219.1"/>
    </source>
</evidence>
<protein>
    <submittedName>
        <fullName evidence="2">Uncharacterized protein</fullName>
    </submittedName>
</protein>
<dbReference type="AlphaFoldDB" id="A0A9N7YXZ7"/>
<proteinExistence type="predicted"/>
<organism evidence="2 3">
    <name type="scientific">Pleuronectes platessa</name>
    <name type="common">European plaice</name>
    <dbReference type="NCBI Taxonomy" id="8262"/>
    <lineage>
        <taxon>Eukaryota</taxon>
        <taxon>Metazoa</taxon>
        <taxon>Chordata</taxon>
        <taxon>Craniata</taxon>
        <taxon>Vertebrata</taxon>
        <taxon>Euteleostomi</taxon>
        <taxon>Actinopterygii</taxon>
        <taxon>Neopterygii</taxon>
        <taxon>Teleostei</taxon>
        <taxon>Neoteleostei</taxon>
        <taxon>Acanthomorphata</taxon>
        <taxon>Carangaria</taxon>
        <taxon>Pleuronectiformes</taxon>
        <taxon>Pleuronectoidei</taxon>
        <taxon>Pleuronectidae</taxon>
        <taxon>Pleuronectes</taxon>
    </lineage>
</organism>
<evidence type="ECO:0000256" key="1">
    <source>
        <dbReference type="SAM" id="MobiDB-lite"/>
    </source>
</evidence>
<feature type="region of interest" description="Disordered" evidence="1">
    <location>
        <begin position="1"/>
        <end position="25"/>
    </location>
</feature>
<reference evidence="2" key="1">
    <citation type="submission" date="2020-03" db="EMBL/GenBank/DDBJ databases">
        <authorList>
            <person name="Weist P."/>
        </authorList>
    </citation>
    <scope>NUCLEOTIDE SEQUENCE</scope>
</reference>
<feature type="compositionally biased region" description="Polar residues" evidence="1">
    <location>
        <begin position="314"/>
        <end position="327"/>
    </location>
</feature>
<evidence type="ECO:0000313" key="3">
    <source>
        <dbReference type="Proteomes" id="UP001153269"/>
    </source>
</evidence>
<feature type="region of interest" description="Disordered" evidence="1">
    <location>
        <begin position="54"/>
        <end position="125"/>
    </location>
</feature>
<sequence length="371" mass="39109">MCPVGPVRVSRDATSDLHSSRRTSGVCTVRTACAAGCHRVLAPLQHEKVIFSHEGEGSTQPPLSDPLSPAQSHHSPLTEPSTPPAPWRSRTRSTDHRQSSRDARSVQRASETQHRNFFAEFPPVSRTELPPRVKSLLHPKKVILTPVKARRCLPAGGSVASAAEPGDEAEVVGHSVASHHCANVTTSTSAGDWHFNNSTSAGPVCPNSTGVCELAYEGGSHVTMAGGESRGRRVAILACLPKSEANISGMPPCGGLQYSSKNKYIEQTKKSKGGGGCIKVGGRVDRVSGTKPPPKINAVPASVCLSSGRPAGSHSPSGSTEESGGLSQEQHVISFIAPLMALNQRRGRLHLQASTGETGRPPYENIQGCCR</sequence>
<accession>A0A9N7YXZ7</accession>
<comment type="caution">
    <text evidence="2">The sequence shown here is derived from an EMBL/GenBank/DDBJ whole genome shotgun (WGS) entry which is preliminary data.</text>
</comment>
<gene>
    <name evidence="2" type="ORF">PLEPLA_LOCUS29905</name>
</gene>
<name>A0A9N7YXZ7_PLEPL</name>
<feature type="region of interest" description="Disordered" evidence="1">
    <location>
        <begin position="285"/>
        <end position="327"/>
    </location>
</feature>
<dbReference type="EMBL" id="CADEAL010002802">
    <property type="protein sequence ID" value="CAB1442219.1"/>
    <property type="molecule type" value="Genomic_DNA"/>
</dbReference>
<keyword evidence="3" id="KW-1185">Reference proteome</keyword>
<feature type="compositionally biased region" description="Polar residues" evidence="1">
    <location>
        <begin position="69"/>
        <end position="80"/>
    </location>
</feature>